<protein>
    <submittedName>
        <fullName evidence="1">Uncharacterized protein</fullName>
    </submittedName>
</protein>
<reference evidence="1" key="1">
    <citation type="submission" date="2022-07" db="EMBL/GenBank/DDBJ databases">
        <title>Phylogenomic reconstructions and comparative analyses of Kickxellomycotina fungi.</title>
        <authorList>
            <person name="Reynolds N.K."/>
            <person name="Stajich J.E."/>
            <person name="Barry K."/>
            <person name="Grigoriev I.V."/>
            <person name="Crous P."/>
            <person name="Smith M.E."/>
        </authorList>
    </citation>
    <scope>NUCLEOTIDE SEQUENCE</scope>
    <source>
        <strain evidence="1">NRRL 5244</strain>
    </source>
</reference>
<name>A0ACC1J5J9_9FUNG</name>
<comment type="caution">
    <text evidence="1">The sequence shown here is derived from an EMBL/GenBank/DDBJ whole genome shotgun (WGS) entry which is preliminary data.</text>
</comment>
<organism evidence="1 2">
    <name type="scientific">Linderina macrospora</name>
    <dbReference type="NCBI Taxonomy" id="4868"/>
    <lineage>
        <taxon>Eukaryota</taxon>
        <taxon>Fungi</taxon>
        <taxon>Fungi incertae sedis</taxon>
        <taxon>Zoopagomycota</taxon>
        <taxon>Kickxellomycotina</taxon>
        <taxon>Kickxellomycetes</taxon>
        <taxon>Kickxellales</taxon>
        <taxon>Kickxellaceae</taxon>
        <taxon>Linderina</taxon>
    </lineage>
</organism>
<feature type="non-terminal residue" evidence="1">
    <location>
        <position position="606"/>
    </location>
</feature>
<evidence type="ECO:0000313" key="2">
    <source>
        <dbReference type="Proteomes" id="UP001150603"/>
    </source>
</evidence>
<dbReference type="EMBL" id="JANBPW010003170">
    <property type="protein sequence ID" value="KAJ1938449.1"/>
    <property type="molecule type" value="Genomic_DNA"/>
</dbReference>
<sequence length="606" mass="67143">MQTTLASSISNAQEKLNSILQGVLPPQLQKPWIDSSARLFINQEVYPEIAHTPIIREGTGVCANEQRYQKVRADRVRKDFAQFIGIPAESIDPRDIPVIGIAGSGGGFRAMVSTIGSLRGMHKAGLYQCAMYEAAVSGSSWGIAALHTYAKGNPNVVLDNLRLAMRENMFSLTGLISFVSRNDGVAKQVFADMAARYLLNTAKGRGPPVEDTAGSWSQQQQQQQQIVDDIDTEAESDDDRVNWSIEDLRVLFRQVAEIGAIHTDTQRIKDDAKALVMLAAGELVDAAYKAMQTVAAPPFSIVELYGALLFKQLIVHHEKHDDAETVHLDPHWVKMSAQAECVESGDQPMPIYTAVRHCIHTSAPIDSAARHEYQWFEFSPFEFGSAEHGLWVPSWGLGRPMADGKELFKLGEMHFGSIMGAVSSAFCASIKAMIMEVYLVAPPPLRRAIGQLVNRYDHDTSVSHPIPPYTMFNPFRCDTSRSSDQRRAELQEHKFLSLMDAGMDNNLPFAPLLRPERNVDVILCLDSSANIELMSWFARAEQWAEQHGVTRWPWGARPWKAEPLLMDAGTESSFATNAAKNAALHAEESLLKNNSRCAIFDKPVAP</sequence>
<dbReference type="Proteomes" id="UP001150603">
    <property type="component" value="Unassembled WGS sequence"/>
</dbReference>
<evidence type="ECO:0000313" key="1">
    <source>
        <dbReference type="EMBL" id="KAJ1938449.1"/>
    </source>
</evidence>
<keyword evidence="2" id="KW-1185">Reference proteome</keyword>
<gene>
    <name evidence="1" type="ORF">FBU59_004433</name>
</gene>
<accession>A0ACC1J5J9</accession>
<proteinExistence type="predicted"/>